<evidence type="ECO:0000256" key="1">
    <source>
        <dbReference type="SAM" id="MobiDB-lite"/>
    </source>
</evidence>
<feature type="region of interest" description="Disordered" evidence="1">
    <location>
        <begin position="57"/>
        <end position="84"/>
    </location>
</feature>
<protein>
    <submittedName>
        <fullName evidence="2">Uncharacterized protein</fullName>
    </submittedName>
</protein>
<name>A0AAV7S8N7_PLEWA</name>
<evidence type="ECO:0000313" key="3">
    <source>
        <dbReference type="Proteomes" id="UP001066276"/>
    </source>
</evidence>
<proteinExistence type="predicted"/>
<comment type="caution">
    <text evidence="2">The sequence shown here is derived from an EMBL/GenBank/DDBJ whole genome shotgun (WGS) entry which is preliminary data.</text>
</comment>
<evidence type="ECO:0000313" key="2">
    <source>
        <dbReference type="EMBL" id="KAJ1161191.1"/>
    </source>
</evidence>
<dbReference type="AlphaFoldDB" id="A0AAV7S8N7"/>
<keyword evidence="3" id="KW-1185">Reference proteome</keyword>
<sequence length="84" mass="9640">MAYYAKEDEYDQDLPEIAEEQHMEERFVEALDYHVQDSANQAPIKALKPFTKPLTRFGHSELRGRSLPDTGSQQGPNMDVGFPR</sequence>
<accession>A0AAV7S8N7</accession>
<dbReference type="EMBL" id="JANPWB010000008">
    <property type="protein sequence ID" value="KAJ1161191.1"/>
    <property type="molecule type" value="Genomic_DNA"/>
</dbReference>
<reference evidence="2" key="1">
    <citation type="journal article" date="2022" name="bioRxiv">
        <title>Sequencing and chromosome-scale assembly of the giantPleurodeles waltlgenome.</title>
        <authorList>
            <person name="Brown T."/>
            <person name="Elewa A."/>
            <person name="Iarovenko S."/>
            <person name="Subramanian E."/>
            <person name="Araus A.J."/>
            <person name="Petzold A."/>
            <person name="Susuki M."/>
            <person name="Suzuki K.-i.T."/>
            <person name="Hayashi T."/>
            <person name="Toyoda A."/>
            <person name="Oliveira C."/>
            <person name="Osipova E."/>
            <person name="Leigh N.D."/>
            <person name="Simon A."/>
            <person name="Yun M.H."/>
        </authorList>
    </citation>
    <scope>NUCLEOTIDE SEQUENCE</scope>
    <source>
        <strain evidence="2">20211129_DDA</strain>
        <tissue evidence="2">Liver</tissue>
    </source>
</reference>
<organism evidence="2 3">
    <name type="scientific">Pleurodeles waltl</name>
    <name type="common">Iberian ribbed newt</name>
    <dbReference type="NCBI Taxonomy" id="8319"/>
    <lineage>
        <taxon>Eukaryota</taxon>
        <taxon>Metazoa</taxon>
        <taxon>Chordata</taxon>
        <taxon>Craniata</taxon>
        <taxon>Vertebrata</taxon>
        <taxon>Euteleostomi</taxon>
        <taxon>Amphibia</taxon>
        <taxon>Batrachia</taxon>
        <taxon>Caudata</taxon>
        <taxon>Salamandroidea</taxon>
        <taxon>Salamandridae</taxon>
        <taxon>Pleurodelinae</taxon>
        <taxon>Pleurodeles</taxon>
    </lineage>
</organism>
<dbReference type="Proteomes" id="UP001066276">
    <property type="component" value="Chromosome 4_2"/>
</dbReference>
<gene>
    <name evidence="2" type="ORF">NDU88_001678</name>
</gene>